<evidence type="ECO:0000256" key="1">
    <source>
        <dbReference type="SAM" id="MobiDB-lite"/>
    </source>
</evidence>
<accession>A0ABZ3DAI8</accession>
<organism evidence="2 3">
    <name type="scientific">Nguyenibacter vanlangensis</name>
    <dbReference type="NCBI Taxonomy" id="1216886"/>
    <lineage>
        <taxon>Bacteria</taxon>
        <taxon>Pseudomonadati</taxon>
        <taxon>Pseudomonadota</taxon>
        <taxon>Alphaproteobacteria</taxon>
        <taxon>Acetobacterales</taxon>
        <taxon>Acetobacteraceae</taxon>
        <taxon>Nguyenibacter</taxon>
    </lineage>
</organism>
<feature type="compositionally biased region" description="Basic and acidic residues" evidence="1">
    <location>
        <begin position="42"/>
        <end position="51"/>
    </location>
</feature>
<dbReference type="RefSeq" id="WP_342629724.1">
    <property type="nucleotide sequence ID" value="NZ_CP152276.1"/>
</dbReference>
<protein>
    <submittedName>
        <fullName evidence="2">Uncharacterized protein</fullName>
    </submittedName>
</protein>
<evidence type="ECO:0000313" key="2">
    <source>
        <dbReference type="EMBL" id="XAE44472.1"/>
    </source>
</evidence>
<reference evidence="2 3" key="1">
    <citation type="submission" date="2024-04" db="EMBL/GenBank/DDBJ databases">
        <title>Complete genome sequence of Nguyenibacter vanlangesis HBCM-1154, a strain capable of nitrogen fixation, IAA production, and phosphorus solubilization isolated from sugarcane soil.</title>
        <authorList>
            <person name="MY HANH P."/>
        </authorList>
    </citation>
    <scope>NUCLEOTIDE SEQUENCE [LARGE SCALE GENOMIC DNA]</scope>
    <source>
        <strain evidence="2 3">HBCM 1154</strain>
    </source>
</reference>
<dbReference type="Proteomes" id="UP001449795">
    <property type="component" value="Chromosome"/>
</dbReference>
<keyword evidence="3" id="KW-1185">Reference proteome</keyword>
<evidence type="ECO:0000313" key="3">
    <source>
        <dbReference type="Proteomes" id="UP001449795"/>
    </source>
</evidence>
<name>A0ABZ3DAI8_9PROT</name>
<sequence>MGISRQDKPVRIEVILPNDDTEMPHMTDASVLRLARMIGRQMAREDHERQKRSGRRSHRQPVPGPKS</sequence>
<dbReference type="EMBL" id="CP152276">
    <property type="protein sequence ID" value="XAE44472.1"/>
    <property type="molecule type" value="Genomic_DNA"/>
</dbReference>
<gene>
    <name evidence="2" type="ORF">AAC691_08620</name>
</gene>
<proteinExistence type="predicted"/>
<feature type="region of interest" description="Disordered" evidence="1">
    <location>
        <begin position="39"/>
        <end position="67"/>
    </location>
</feature>